<organism evidence="1 2">
    <name type="scientific">Leucogyrophana mollusca</name>
    <dbReference type="NCBI Taxonomy" id="85980"/>
    <lineage>
        <taxon>Eukaryota</taxon>
        <taxon>Fungi</taxon>
        <taxon>Dikarya</taxon>
        <taxon>Basidiomycota</taxon>
        <taxon>Agaricomycotina</taxon>
        <taxon>Agaricomycetes</taxon>
        <taxon>Agaricomycetidae</taxon>
        <taxon>Boletales</taxon>
        <taxon>Boletales incertae sedis</taxon>
        <taxon>Leucogyrophana</taxon>
    </lineage>
</organism>
<keyword evidence="2" id="KW-1185">Reference proteome</keyword>
<sequence>SHKSRNFQSKSPPGPVRVHSGSRSTSPHVQLHDLENADSPRMGFQSEDSLDEPLWGSQPRLKSQPREDKHQWGSKSHLNSDCDDDNDFSDSLEGDPADFNQESDPGVQEGDRGDGSESDEAEHGELDDNERLNEERGYDGELDDNEQPNEEGGDDGELAHDEPMDAHFEDDIIDGDHREGLAYDPMHNVKILDIPGCGITVGLEALSGFDEHSSNEGYDVLDRHHVKNRRPRPPSPRFLEDVRKSEPAPVAIPRLKNKRARKTSKSVSTAVGSSGSEPEPPKRKRGKFSVTPKDRIALDPTKIGFYPSLWKDFIEKCKVDMRLHASTVDPFPTLPTAVDEVAVEILMTTLAMYKEQKRSLERDIWPEHKMHMARMVSLQAYSAIATDDLTQLYDDLFTFRSELKKFIGPIVVANYPLFPNRPLASADEHKAFVRKAAKLELKQGKYLRGEPDEEGRTSNFAANALKEGCAFFYRGGLYALVLVALAVKCVVRGFADHGCEKSPDFNVNIYGPEARRMKTLVDTVLADPYHGPKLEQRLRDWALFGLHGTDGVDSDFDSDNDGDAILLD</sequence>
<dbReference type="Proteomes" id="UP000790709">
    <property type="component" value="Unassembled WGS sequence"/>
</dbReference>
<evidence type="ECO:0000313" key="2">
    <source>
        <dbReference type="Proteomes" id="UP000790709"/>
    </source>
</evidence>
<reference evidence="1" key="1">
    <citation type="journal article" date="2021" name="New Phytol.">
        <title>Evolutionary innovations through gain and loss of genes in the ectomycorrhizal Boletales.</title>
        <authorList>
            <person name="Wu G."/>
            <person name="Miyauchi S."/>
            <person name="Morin E."/>
            <person name="Kuo A."/>
            <person name="Drula E."/>
            <person name="Varga T."/>
            <person name="Kohler A."/>
            <person name="Feng B."/>
            <person name="Cao Y."/>
            <person name="Lipzen A."/>
            <person name="Daum C."/>
            <person name="Hundley H."/>
            <person name="Pangilinan J."/>
            <person name="Johnson J."/>
            <person name="Barry K."/>
            <person name="LaButti K."/>
            <person name="Ng V."/>
            <person name="Ahrendt S."/>
            <person name="Min B."/>
            <person name="Choi I.G."/>
            <person name="Park H."/>
            <person name="Plett J.M."/>
            <person name="Magnuson J."/>
            <person name="Spatafora J.W."/>
            <person name="Nagy L.G."/>
            <person name="Henrissat B."/>
            <person name="Grigoriev I.V."/>
            <person name="Yang Z.L."/>
            <person name="Xu J."/>
            <person name="Martin F.M."/>
        </authorList>
    </citation>
    <scope>NUCLEOTIDE SEQUENCE</scope>
    <source>
        <strain evidence="1">KUC20120723A-06</strain>
    </source>
</reference>
<gene>
    <name evidence="1" type="ORF">BV22DRAFT_1052658</name>
</gene>
<evidence type="ECO:0000313" key="1">
    <source>
        <dbReference type="EMBL" id="KAH7917133.1"/>
    </source>
</evidence>
<proteinExistence type="predicted"/>
<comment type="caution">
    <text evidence="1">The sequence shown here is derived from an EMBL/GenBank/DDBJ whole genome shotgun (WGS) entry which is preliminary data.</text>
</comment>
<name>A0ACB8AW97_9AGAM</name>
<accession>A0ACB8AW97</accession>
<protein>
    <submittedName>
        <fullName evidence="1">Uncharacterized protein</fullName>
    </submittedName>
</protein>
<feature type="non-terminal residue" evidence="1">
    <location>
        <position position="1"/>
    </location>
</feature>
<dbReference type="EMBL" id="MU267245">
    <property type="protein sequence ID" value="KAH7917133.1"/>
    <property type="molecule type" value="Genomic_DNA"/>
</dbReference>